<evidence type="ECO:0000259" key="1">
    <source>
        <dbReference type="Pfam" id="PF22818"/>
    </source>
</evidence>
<gene>
    <name evidence="2" type="ORF">F0919_02720</name>
</gene>
<keyword evidence="3" id="KW-1185">Reference proteome</keyword>
<dbReference type="RefSeq" id="WP_150031178.1">
    <property type="nucleotide sequence ID" value="NZ_VWSH01000001.1"/>
</dbReference>
<dbReference type="GO" id="GO:0016829">
    <property type="term" value="F:lyase activity"/>
    <property type="evidence" value="ECO:0007669"/>
    <property type="project" value="UniProtKB-KW"/>
</dbReference>
<dbReference type="InterPro" id="IPR029069">
    <property type="entry name" value="HotDog_dom_sf"/>
</dbReference>
<comment type="caution">
    <text evidence="2">The sequence shown here is derived from an EMBL/GenBank/DDBJ whole genome shotgun (WGS) entry which is preliminary data.</text>
</comment>
<reference evidence="2 3" key="1">
    <citation type="submission" date="2019-09" db="EMBL/GenBank/DDBJ databases">
        <title>Genome sequence and assembly of Taibaiella sp.</title>
        <authorList>
            <person name="Chhetri G."/>
        </authorList>
    </citation>
    <scope>NUCLEOTIDE SEQUENCE [LARGE SCALE GENOMIC DNA]</scope>
    <source>
        <strain evidence="2 3">KVB11</strain>
    </source>
</reference>
<sequence length="124" mass="14099">MLKNNFYTIQLLIPSEQGLSAVIHINPDHEIFKGHFPDKPVVPGVCMIQIVKELLEEQRSSSLLFQKGNQIKFLQLLVPVRDENIEVNVSWRENETGFQTTADFKKEGVAIFKLSGVFTSVNEI</sequence>
<dbReference type="Gene3D" id="3.10.129.10">
    <property type="entry name" value="Hotdog Thioesterase"/>
    <property type="match status" value="1"/>
</dbReference>
<organism evidence="2 3">
    <name type="scientific">Taibaiella lutea</name>
    <dbReference type="NCBI Taxonomy" id="2608001"/>
    <lineage>
        <taxon>Bacteria</taxon>
        <taxon>Pseudomonadati</taxon>
        <taxon>Bacteroidota</taxon>
        <taxon>Chitinophagia</taxon>
        <taxon>Chitinophagales</taxon>
        <taxon>Chitinophagaceae</taxon>
        <taxon>Taibaiella</taxon>
    </lineage>
</organism>
<accession>A0A5M6CN14</accession>
<evidence type="ECO:0000313" key="2">
    <source>
        <dbReference type="EMBL" id="KAA5536601.1"/>
    </source>
</evidence>
<name>A0A5M6CN14_9BACT</name>
<proteinExistence type="predicted"/>
<dbReference type="EMBL" id="VWSH01000001">
    <property type="protein sequence ID" value="KAA5536601.1"/>
    <property type="molecule type" value="Genomic_DNA"/>
</dbReference>
<dbReference type="Proteomes" id="UP000323632">
    <property type="component" value="Unassembled WGS sequence"/>
</dbReference>
<dbReference type="Pfam" id="PF22818">
    <property type="entry name" value="ApeI-like"/>
    <property type="match status" value="1"/>
</dbReference>
<feature type="domain" description="ApeI dehydratase-like" evidence="1">
    <location>
        <begin position="16"/>
        <end position="101"/>
    </location>
</feature>
<dbReference type="SUPFAM" id="SSF54637">
    <property type="entry name" value="Thioesterase/thiol ester dehydrase-isomerase"/>
    <property type="match status" value="1"/>
</dbReference>
<dbReference type="InterPro" id="IPR054545">
    <property type="entry name" value="ApeI-like"/>
</dbReference>
<evidence type="ECO:0000313" key="3">
    <source>
        <dbReference type="Proteomes" id="UP000323632"/>
    </source>
</evidence>
<dbReference type="AlphaFoldDB" id="A0A5M6CN14"/>
<protein>
    <submittedName>
        <fullName evidence="2">3-hydroxyacyl-ACP dehydratase</fullName>
    </submittedName>
</protein>